<evidence type="ECO:0000313" key="8">
    <source>
        <dbReference type="EMBL" id="PAP76900.1"/>
    </source>
</evidence>
<reference evidence="8 9" key="1">
    <citation type="submission" date="2016-11" db="EMBL/GenBank/DDBJ databases">
        <title>Study of marine rhodopsin-containing bacteria.</title>
        <authorList>
            <person name="Yoshizawa S."/>
            <person name="Kumagai Y."/>
            <person name="Kogure K."/>
        </authorList>
    </citation>
    <scope>NUCLEOTIDE SEQUENCE [LARGE SCALE GENOMIC DNA]</scope>
    <source>
        <strain evidence="8 9">SAORIC-28</strain>
    </source>
</reference>
<evidence type="ECO:0000256" key="5">
    <source>
        <dbReference type="ARBA" id="ARBA00022989"/>
    </source>
</evidence>
<dbReference type="GO" id="GO:0005886">
    <property type="term" value="C:plasma membrane"/>
    <property type="evidence" value="ECO:0007669"/>
    <property type="project" value="UniProtKB-SubCell"/>
</dbReference>
<comment type="function">
    <text evidence="7">Catalyzes the transfer of the diacylglyceryl group from phosphatidylglycerol to the sulfhydryl group of the N-terminal cysteine of a prolipoprotein, the first step in the formation of mature lipoproteins.</text>
</comment>
<dbReference type="EMBL" id="MQWD01000001">
    <property type="protein sequence ID" value="PAP76900.1"/>
    <property type="molecule type" value="Genomic_DNA"/>
</dbReference>
<evidence type="ECO:0000256" key="1">
    <source>
        <dbReference type="ARBA" id="ARBA00007150"/>
    </source>
</evidence>
<dbReference type="GO" id="GO:0008961">
    <property type="term" value="F:phosphatidylglycerol-prolipoprotein diacylglyceryl transferase activity"/>
    <property type="evidence" value="ECO:0007669"/>
    <property type="project" value="UniProtKB-UniRule"/>
</dbReference>
<evidence type="ECO:0000256" key="2">
    <source>
        <dbReference type="ARBA" id="ARBA00022475"/>
    </source>
</evidence>
<evidence type="ECO:0000256" key="3">
    <source>
        <dbReference type="ARBA" id="ARBA00022679"/>
    </source>
</evidence>
<dbReference type="Pfam" id="PF01790">
    <property type="entry name" value="LGT"/>
    <property type="match status" value="1"/>
</dbReference>
<keyword evidence="5 7" id="KW-1133">Transmembrane helix</keyword>
<feature type="transmembrane region" description="Helical" evidence="7">
    <location>
        <begin position="148"/>
        <end position="168"/>
    </location>
</feature>
<name>A0A271J0L4_9BACT</name>
<dbReference type="OrthoDB" id="871140at2"/>
<proteinExistence type="inferred from homology"/>
<evidence type="ECO:0000313" key="9">
    <source>
        <dbReference type="Proteomes" id="UP000216339"/>
    </source>
</evidence>
<comment type="catalytic activity">
    <reaction evidence="7">
        <text>L-cysteinyl-[prolipoprotein] + a 1,2-diacyl-sn-glycero-3-phospho-(1'-sn-glycerol) = an S-1,2-diacyl-sn-glyceryl-L-cysteinyl-[prolipoprotein] + sn-glycerol 1-phosphate + H(+)</text>
        <dbReference type="Rhea" id="RHEA:56712"/>
        <dbReference type="Rhea" id="RHEA-COMP:14679"/>
        <dbReference type="Rhea" id="RHEA-COMP:14680"/>
        <dbReference type="ChEBI" id="CHEBI:15378"/>
        <dbReference type="ChEBI" id="CHEBI:29950"/>
        <dbReference type="ChEBI" id="CHEBI:57685"/>
        <dbReference type="ChEBI" id="CHEBI:64716"/>
        <dbReference type="ChEBI" id="CHEBI:140658"/>
        <dbReference type="EC" id="2.5.1.145"/>
    </reaction>
</comment>
<dbReference type="HAMAP" id="MF_01147">
    <property type="entry name" value="Lgt"/>
    <property type="match status" value="1"/>
</dbReference>
<dbReference type="PANTHER" id="PTHR30589">
    <property type="entry name" value="PROLIPOPROTEIN DIACYLGLYCERYL TRANSFERASE"/>
    <property type="match status" value="1"/>
</dbReference>
<keyword evidence="6 7" id="KW-0472">Membrane</keyword>
<comment type="pathway">
    <text evidence="7">Protein modification; lipoprotein biosynthesis (diacylglyceryl transfer).</text>
</comment>
<feature type="transmembrane region" description="Helical" evidence="7">
    <location>
        <begin position="75"/>
        <end position="98"/>
    </location>
</feature>
<dbReference type="InterPro" id="IPR001640">
    <property type="entry name" value="Lgt"/>
</dbReference>
<accession>A0A271J0L4</accession>
<feature type="binding site" evidence="7">
    <location>
        <position position="161"/>
    </location>
    <ligand>
        <name>a 1,2-diacyl-sn-glycero-3-phospho-(1'-sn-glycerol)</name>
        <dbReference type="ChEBI" id="CHEBI:64716"/>
    </ligand>
</feature>
<feature type="transmembrane region" description="Helical" evidence="7">
    <location>
        <begin position="285"/>
        <end position="303"/>
    </location>
</feature>
<sequence length="325" mass="35418">MYPRISDLTRDLFGFELPVPLYSFGLMVAVAILVATAMTRIEVDRRYALGWMSAVRAKVKDAKGREKVALTSPSALLWNMALMAGFFGVVGAKLFHIIDYWDEFTADPLGMIFSGSGLTVYGGILLGSVVILWYAKKKGVSRAHLADAAAPGLLFAYGIGRIGCYLSGDGDWGVCSQLEDKPGWIPSWLWSETFPRNMLGQMDPVVYNATQRGAECTLASPDGVYPTMLYEFAMAAVLAGVLWMLRKNPFQAGWLISLYLVFAGLERFLIEFIRVNPEAAFGMPQSQLISIGFVLAGLVGLALTTRRRTDDTTPDAEPAAATATA</sequence>
<evidence type="ECO:0000256" key="7">
    <source>
        <dbReference type="HAMAP-Rule" id="MF_01147"/>
    </source>
</evidence>
<comment type="caution">
    <text evidence="8">The sequence shown here is derived from an EMBL/GenBank/DDBJ whole genome shotgun (WGS) entry which is preliminary data.</text>
</comment>
<dbReference type="RefSeq" id="WP_095510571.1">
    <property type="nucleotide sequence ID" value="NZ_MQWD01000001.1"/>
</dbReference>
<dbReference type="PANTHER" id="PTHR30589:SF0">
    <property type="entry name" value="PHOSPHATIDYLGLYCEROL--PROLIPOPROTEIN DIACYLGLYCERYL TRANSFERASE"/>
    <property type="match status" value="1"/>
</dbReference>
<protein>
    <recommendedName>
        <fullName evidence="7">Phosphatidylglycerol--prolipoprotein diacylglyceryl transferase</fullName>
        <ecNumber evidence="7">2.5.1.145</ecNumber>
    </recommendedName>
</protein>
<evidence type="ECO:0000256" key="4">
    <source>
        <dbReference type="ARBA" id="ARBA00022692"/>
    </source>
</evidence>
<dbReference type="AlphaFoldDB" id="A0A271J0L4"/>
<dbReference type="EC" id="2.5.1.145" evidence="7"/>
<comment type="similarity">
    <text evidence="1 7">Belongs to the Lgt family.</text>
</comment>
<keyword evidence="2 7" id="KW-1003">Cell membrane</keyword>
<organism evidence="8 9">
    <name type="scientific">Rubrivirga marina</name>
    <dbReference type="NCBI Taxonomy" id="1196024"/>
    <lineage>
        <taxon>Bacteria</taxon>
        <taxon>Pseudomonadati</taxon>
        <taxon>Rhodothermota</taxon>
        <taxon>Rhodothermia</taxon>
        <taxon>Rhodothermales</taxon>
        <taxon>Rubricoccaceae</taxon>
        <taxon>Rubrivirga</taxon>
    </lineage>
</organism>
<feature type="transmembrane region" description="Helical" evidence="7">
    <location>
        <begin position="20"/>
        <end position="39"/>
    </location>
</feature>
<feature type="transmembrane region" description="Helical" evidence="7">
    <location>
        <begin position="118"/>
        <end position="136"/>
    </location>
</feature>
<dbReference type="UniPathway" id="UPA00664"/>
<evidence type="ECO:0000256" key="6">
    <source>
        <dbReference type="ARBA" id="ARBA00023136"/>
    </source>
</evidence>
<keyword evidence="3 7" id="KW-0808">Transferase</keyword>
<comment type="subcellular location">
    <subcellularLocation>
        <location evidence="7">Cell membrane</location>
        <topology evidence="7">Multi-pass membrane protein</topology>
    </subcellularLocation>
</comment>
<keyword evidence="9" id="KW-1185">Reference proteome</keyword>
<keyword evidence="4 7" id="KW-0812">Transmembrane</keyword>
<feature type="transmembrane region" description="Helical" evidence="7">
    <location>
        <begin position="252"/>
        <end position="273"/>
    </location>
</feature>
<dbReference type="Proteomes" id="UP000216339">
    <property type="component" value="Unassembled WGS sequence"/>
</dbReference>
<feature type="transmembrane region" description="Helical" evidence="7">
    <location>
        <begin position="228"/>
        <end position="245"/>
    </location>
</feature>
<dbReference type="GO" id="GO:0042158">
    <property type="term" value="P:lipoprotein biosynthetic process"/>
    <property type="evidence" value="ECO:0007669"/>
    <property type="project" value="UniProtKB-UniRule"/>
</dbReference>
<gene>
    <name evidence="7" type="primary">lgt</name>
    <name evidence="8" type="ORF">BSZ37_10895</name>
</gene>